<keyword evidence="3" id="KW-1185">Reference proteome</keyword>
<sequence>MVTGYADPGNSSTLGSRQSAPSQSPTSVPPGYSIHCKSLVTAAAARLAPSRHPPLSTPTPSLLPLDIIVRRRAGRT</sequence>
<evidence type="ECO:0000256" key="1">
    <source>
        <dbReference type="SAM" id="MobiDB-lite"/>
    </source>
</evidence>
<feature type="region of interest" description="Disordered" evidence="1">
    <location>
        <begin position="1"/>
        <end position="32"/>
    </location>
</feature>
<evidence type="ECO:0000313" key="2">
    <source>
        <dbReference type="EMBL" id="MPC58611.1"/>
    </source>
</evidence>
<feature type="compositionally biased region" description="Polar residues" evidence="1">
    <location>
        <begin position="9"/>
        <end position="26"/>
    </location>
</feature>
<accession>A0A5B7GF45</accession>
<name>A0A5B7GF45_PORTR</name>
<comment type="caution">
    <text evidence="2">The sequence shown here is derived from an EMBL/GenBank/DDBJ whole genome shotgun (WGS) entry which is preliminary data.</text>
</comment>
<reference evidence="2 3" key="1">
    <citation type="submission" date="2019-05" db="EMBL/GenBank/DDBJ databases">
        <title>Another draft genome of Portunus trituberculatus and its Hox gene families provides insights of decapod evolution.</title>
        <authorList>
            <person name="Jeong J.-H."/>
            <person name="Song I."/>
            <person name="Kim S."/>
            <person name="Choi T."/>
            <person name="Kim D."/>
            <person name="Ryu S."/>
            <person name="Kim W."/>
        </authorList>
    </citation>
    <scope>NUCLEOTIDE SEQUENCE [LARGE SCALE GENOMIC DNA]</scope>
    <source>
        <tissue evidence="2">Muscle</tissue>
    </source>
</reference>
<organism evidence="2 3">
    <name type="scientific">Portunus trituberculatus</name>
    <name type="common">Swimming crab</name>
    <name type="synonym">Neptunus trituberculatus</name>
    <dbReference type="NCBI Taxonomy" id="210409"/>
    <lineage>
        <taxon>Eukaryota</taxon>
        <taxon>Metazoa</taxon>
        <taxon>Ecdysozoa</taxon>
        <taxon>Arthropoda</taxon>
        <taxon>Crustacea</taxon>
        <taxon>Multicrustacea</taxon>
        <taxon>Malacostraca</taxon>
        <taxon>Eumalacostraca</taxon>
        <taxon>Eucarida</taxon>
        <taxon>Decapoda</taxon>
        <taxon>Pleocyemata</taxon>
        <taxon>Brachyura</taxon>
        <taxon>Eubrachyura</taxon>
        <taxon>Portunoidea</taxon>
        <taxon>Portunidae</taxon>
        <taxon>Portuninae</taxon>
        <taxon>Portunus</taxon>
    </lineage>
</organism>
<proteinExistence type="predicted"/>
<protein>
    <submittedName>
        <fullName evidence="2">Uncharacterized protein</fullName>
    </submittedName>
</protein>
<dbReference type="EMBL" id="VSRR010015836">
    <property type="protein sequence ID" value="MPC58611.1"/>
    <property type="molecule type" value="Genomic_DNA"/>
</dbReference>
<dbReference type="AlphaFoldDB" id="A0A5B7GF45"/>
<evidence type="ECO:0000313" key="3">
    <source>
        <dbReference type="Proteomes" id="UP000324222"/>
    </source>
</evidence>
<gene>
    <name evidence="2" type="ORF">E2C01_052618</name>
</gene>
<dbReference type="Proteomes" id="UP000324222">
    <property type="component" value="Unassembled WGS sequence"/>
</dbReference>